<dbReference type="Proteomes" id="UP000245711">
    <property type="component" value="Plasmid pRB98"/>
</dbReference>
<dbReference type="EMBL" id="CP021355">
    <property type="protein sequence ID" value="AWK76272.1"/>
    <property type="molecule type" value="Genomic_DNA"/>
</dbReference>
<dbReference type="Pfam" id="PF13193">
    <property type="entry name" value="AMP-binding_C"/>
    <property type="match status" value="1"/>
</dbReference>
<dbReference type="AlphaFoldDB" id="A0A2S2C604"/>
<dbReference type="RefSeq" id="WP_109335736.1">
    <property type="nucleotide sequence ID" value="NZ_CP021355.1"/>
</dbReference>
<evidence type="ECO:0000256" key="2">
    <source>
        <dbReference type="ARBA" id="ARBA00022598"/>
    </source>
</evidence>
<protein>
    <submittedName>
        <fullName evidence="5">Long-chain fatty acid--CoA ligase</fullName>
    </submittedName>
</protein>
<dbReference type="FunFam" id="3.30.300.30:FF:000008">
    <property type="entry name" value="2,3-dihydroxybenzoate-AMP ligase"/>
    <property type="match status" value="1"/>
</dbReference>
<dbReference type="InterPro" id="IPR020845">
    <property type="entry name" value="AMP-binding_CS"/>
</dbReference>
<organism evidence="5 6">
    <name type="scientific">Rhodococcus oxybenzonivorans</name>
    <dbReference type="NCBI Taxonomy" id="1990687"/>
    <lineage>
        <taxon>Bacteria</taxon>
        <taxon>Bacillati</taxon>
        <taxon>Actinomycetota</taxon>
        <taxon>Actinomycetes</taxon>
        <taxon>Mycobacteriales</taxon>
        <taxon>Nocardiaceae</taxon>
        <taxon>Rhodococcus</taxon>
    </lineage>
</organism>
<dbReference type="NCBIfam" id="NF004837">
    <property type="entry name" value="PRK06187.1"/>
    <property type="match status" value="1"/>
</dbReference>
<feature type="domain" description="AMP-dependent synthetase/ligase" evidence="3">
    <location>
        <begin position="26"/>
        <end position="400"/>
    </location>
</feature>
<evidence type="ECO:0000256" key="1">
    <source>
        <dbReference type="ARBA" id="ARBA00006432"/>
    </source>
</evidence>
<keyword evidence="6" id="KW-1185">Reference proteome</keyword>
<geneLocation type="plasmid" evidence="6">
    <name>prb98</name>
</geneLocation>
<reference evidence="5 6" key="1">
    <citation type="submission" date="2017-05" db="EMBL/GenBank/DDBJ databases">
        <title>Isolation of Rhodococcus sp. S2-17 biodegrading of BP-3.</title>
        <authorList>
            <person name="Lee Y."/>
            <person name="Kim K.H."/>
            <person name="Chun B.H."/>
            <person name="Jung H.S."/>
            <person name="Jeon C.O."/>
        </authorList>
    </citation>
    <scope>NUCLEOTIDE SEQUENCE [LARGE SCALE GENOMIC DNA]</scope>
    <source>
        <strain evidence="5 6">S2-17</strain>
        <plasmid evidence="6">prb98</plasmid>
    </source>
</reference>
<sequence>MKSTMMDSPLTIARILEHGRQWHAAREVVTEIEHGPRRRASFAAVAARAARLANGLSALGVSGDQRVATYMWNNQEHLEAYLAVPAMGAVLHPVNIRLSPEQVAYTIDVAEDAVVIVDESLAPDLARLLPDLPTIRAVVVNGTVDRDLFARSGCEVVSYEALIADSGAERTWADVDERDAAILCFTTGTTGNPKGVAYSHRSIALQSLASATANALRIGAEDRILIAVPMFHATAWCYPYSGFWFGADMVMLDRFLKPESIVGAIEQERVTFANGVPTIWNDVLALLRAEPGHDLSSLRCIVVGGAAVPRSLMAAFDAEVGVPIFQGWGLTETSPLVAVARPPAGATPADADAARLSQGRVLAGVEIRIVDPDTLADLPADGNTIGELELRGPWVTGSYLKDDGTDKFHDGWLRTGDIGTLDPSGYVRLTDRTKDVIKSGGEWISSVALEEALLAHPGITEAAVIGVPDQHWGERPCALVVAASGESLEPEAIYAWLQERVPRWWIPEYWVRVGALPRTSVGKLDKKLLRSRHTVGELDVIVVGK</sequence>
<dbReference type="Gene3D" id="3.30.300.30">
    <property type="match status" value="1"/>
</dbReference>
<dbReference type="SUPFAM" id="SSF56801">
    <property type="entry name" value="Acetyl-CoA synthetase-like"/>
    <property type="match status" value="1"/>
</dbReference>
<dbReference type="InterPro" id="IPR025110">
    <property type="entry name" value="AMP-bd_C"/>
</dbReference>
<dbReference type="InterPro" id="IPR042099">
    <property type="entry name" value="ANL_N_sf"/>
</dbReference>
<proteinExistence type="inferred from homology"/>
<evidence type="ECO:0000313" key="6">
    <source>
        <dbReference type="Proteomes" id="UP000245711"/>
    </source>
</evidence>
<evidence type="ECO:0000259" key="4">
    <source>
        <dbReference type="Pfam" id="PF13193"/>
    </source>
</evidence>
<dbReference type="OrthoDB" id="9803968at2"/>
<evidence type="ECO:0000259" key="3">
    <source>
        <dbReference type="Pfam" id="PF00501"/>
    </source>
</evidence>
<dbReference type="InterPro" id="IPR045851">
    <property type="entry name" value="AMP-bd_C_sf"/>
</dbReference>
<keyword evidence="2 5" id="KW-0436">Ligase</keyword>
<evidence type="ECO:0000313" key="5">
    <source>
        <dbReference type="EMBL" id="AWK76272.1"/>
    </source>
</evidence>
<accession>A0A2S2C604</accession>
<dbReference type="GO" id="GO:0016877">
    <property type="term" value="F:ligase activity, forming carbon-sulfur bonds"/>
    <property type="evidence" value="ECO:0007669"/>
    <property type="project" value="UniProtKB-ARBA"/>
</dbReference>
<dbReference type="PANTHER" id="PTHR43767:SF11">
    <property type="entry name" value="MEDIUM-CHAIN-FATTY-ACID--COA LIGASE"/>
    <property type="match status" value="1"/>
</dbReference>
<name>A0A2S2C604_9NOCA</name>
<feature type="domain" description="AMP-binding enzyme C-terminal" evidence="4">
    <location>
        <begin position="449"/>
        <end position="523"/>
    </location>
</feature>
<dbReference type="InterPro" id="IPR050237">
    <property type="entry name" value="ATP-dep_AMP-bd_enzyme"/>
</dbReference>
<dbReference type="Pfam" id="PF00501">
    <property type="entry name" value="AMP-binding"/>
    <property type="match status" value="1"/>
</dbReference>
<dbReference type="InterPro" id="IPR000873">
    <property type="entry name" value="AMP-dep_synth/lig_dom"/>
</dbReference>
<comment type="similarity">
    <text evidence="1">Belongs to the ATP-dependent AMP-binding enzyme family.</text>
</comment>
<gene>
    <name evidence="5" type="ORF">CBI38_32930</name>
</gene>
<dbReference type="PROSITE" id="PS00455">
    <property type="entry name" value="AMP_BINDING"/>
    <property type="match status" value="1"/>
</dbReference>
<keyword evidence="5" id="KW-0614">Plasmid</keyword>
<dbReference type="PANTHER" id="PTHR43767">
    <property type="entry name" value="LONG-CHAIN-FATTY-ACID--COA LIGASE"/>
    <property type="match status" value="1"/>
</dbReference>
<dbReference type="KEGG" id="roz:CBI38_32930"/>
<dbReference type="CDD" id="cd12119">
    <property type="entry name" value="ttLC_FACS_AlkK_like"/>
    <property type="match status" value="1"/>
</dbReference>
<dbReference type="Gene3D" id="3.40.50.12780">
    <property type="entry name" value="N-terminal domain of ligase-like"/>
    <property type="match status" value="1"/>
</dbReference>